<evidence type="ECO:0000256" key="6">
    <source>
        <dbReference type="PROSITE-ProRule" id="PRU10141"/>
    </source>
</evidence>
<dbReference type="FunFam" id="1.10.510.10:FF:000571">
    <property type="entry name" value="Maternal embryonic leucine zipper kinase"/>
    <property type="match status" value="1"/>
</dbReference>
<keyword evidence="5 6" id="KW-0067">ATP-binding</keyword>
<dbReference type="GO" id="GO:0005524">
    <property type="term" value="F:ATP binding"/>
    <property type="evidence" value="ECO:0007669"/>
    <property type="project" value="UniProtKB-UniRule"/>
</dbReference>
<accession>A0A9Q1C1G3</accession>
<dbReference type="Gene3D" id="1.10.510.10">
    <property type="entry name" value="Transferase(Phosphotransferase) domain 1"/>
    <property type="match status" value="1"/>
</dbReference>
<dbReference type="PANTHER" id="PTHR24346">
    <property type="entry name" value="MAP/MICROTUBULE AFFINITY-REGULATING KINASE"/>
    <property type="match status" value="1"/>
</dbReference>
<dbReference type="Proteomes" id="UP001152320">
    <property type="component" value="Chromosome 8"/>
</dbReference>
<evidence type="ECO:0000256" key="1">
    <source>
        <dbReference type="ARBA" id="ARBA00022527"/>
    </source>
</evidence>
<dbReference type="InterPro" id="IPR008271">
    <property type="entry name" value="Ser/Thr_kinase_AS"/>
</dbReference>
<keyword evidence="4 8" id="KW-0418">Kinase</keyword>
<proteinExistence type="predicted"/>
<dbReference type="GO" id="GO:0035556">
    <property type="term" value="P:intracellular signal transduction"/>
    <property type="evidence" value="ECO:0007669"/>
    <property type="project" value="TreeGrafter"/>
</dbReference>
<dbReference type="OrthoDB" id="541276at2759"/>
<evidence type="ECO:0000256" key="5">
    <source>
        <dbReference type="ARBA" id="ARBA00022840"/>
    </source>
</evidence>
<keyword evidence="1" id="KW-0723">Serine/threonine-protein kinase</keyword>
<dbReference type="InterPro" id="IPR011009">
    <property type="entry name" value="Kinase-like_dom_sf"/>
</dbReference>
<dbReference type="PROSITE" id="PS00107">
    <property type="entry name" value="PROTEIN_KINASE_ATP"/>
    <property type="match status" value="1"/>
</dbReference>
<reference evidence="8" key="1">
    <citation type="submission" date="2021-10" db="EMBL/GenBank/DDBJ databases">
        <title>Tropical sea cucumber genome reveals ecological adaptation and Cuvierian tubules defense mechanism.</title>
        <authorList>
            <person name="Chen T."/>
        </authorList>
    </citation>
    <scope>NUCLEOTIDE SEQUENCE</scope>
    <source>
        <strain evidence="8">Nanhai2018</strain>
        <tissue evidence="8">Muscle</tissue>
    </source>
</reference>
<dbReference type="AlphaFoldDB" id="A0A9Q1C1G3"/>
<dbReference type="GO" id="GO:0000226">
    <property type="term" value="P:microtubule cytoskeleton organization"/>
    <property type="evidence" value="ECO:0007669"/>
    <property type="project" value="TreeGrafter"/>
</dbReference>
<dbReference type="GO" id="GO:0050321">
    <property type="term" value="F:tau-protein kinase activity"/>
    <property type="evidence" value="ECO:0007669"/>
    <property type="project" value="TreeGrafter"/>
</dbReference>
<dbReference type="SMART" id="SM00220">
    <property type="entry name" value="S_TKc"/>
    <property type="match status" value="1"/>
</dbReference>
<organism evidence="8 9">
    <name type="scientific">Holothuria leucospilota</name>
    <name type="common">Black long sea cucumber</name>
    <name type="synonym">Mertensiothuria leucospilota</name>
    <dbReference type="NCBI Taxonomy" id="206669"/>
    <lineage>
        <taxon>Eukaryota</taxon>
        <taxon>Metazoa</taxon>
        <taxon>Echinodermata</taxon>
        <taxon>Eleutherozoa</taxon>
        <taxon>Echinozoa</taxon>
        <taxon>Holothuroidea</taxon>
        <taxon>Aspidochirotacea</taxon>
        <taxon>Aspidochirotida</taxon>
        <taxon>Holothuriidae</taxon>
        <taxon>Holothuria</taxon>
    </lineage>
</organism>
<evidence type="ECO:0000256" key="3">
    <source>
        <dbReference type="ARBA" id="ARBA00022741"/>
    </source>
</evidence>
<dbReference type="EMBL" id="JAIZAY010000008">
    <property type="protein sequence ID" value="KAJ8036896.1"/>
    <property type="molecule type" value="Genomic_DNA"/>
</dbReference>
<sequence length="571" mass="63809">MEAERVQFTEETVDLVRKQETGCWLPKKRRSALDCLGIGIDVLEDLGQGKFSKVKKVHCRKLNKDFAVKIISKQHAPRDYLEVFLPREITILKKIDHERLVGMEGALLTNKHAFLLLDYMPNGDLQQFISTHGHLSEEESRRIFYQLLDAVSFIHSLDVVHRDIKCDNIYFDGEYNIKLGDFGFACVCSDCELLTEACGSYVYAAPEIMEGEPYLGKVADLWSMGVVLYAMLCGRLPFHDETFDILLDSIYNPREKLRFHTKVSKDCRHFVRAMLNPNALERISMHELKGMDWLNKPIDVTTADFTSPTHSRHSYAALVDQSQTRRKSVAIDMGAEHGFAENQKADQEPSAVATVSDVLKALAVRHAFEDTEKKAHTGIDPGIGRGPHKFTPDATGLKGPAARRISVQLSSCQLFPQSAKGDHHDRRVTFQTPLAGHADLAPSRKASLLMLSTGHTKTALRRGSLGVHRGALMASGSMIHMANEDLMGSATRLNEMKIGSEISHLHYFSGSKAAHLASSKKKKGKESVRRNSVITETLQILKQPGALTPQEQAIVNMFRSKCEQIKHLVAD</sequence>
<keyword evidence="9" id="KW-1185">Reference proteome</keyword>
<dbReference type="PROSITE" id="PS00108">
    <property type="entry name" value="PROTEIN_KINASE_ST"/>
    <property type="match status" value="1"/>
</dbReference>
<keyword evidence="2" id="KW-0808">Transferase</keyword>
<evidence type="ECO:0000256" key="4">
    <source>
        <dbReference type="ARBA" id="ARBA00022777"/>
    </source>
</evidence>
<evidence type="ECO:0000256" key="2">
    <source>
        <dbReference type="ARBA" id="ARBA00022679"/>
    </source>
</evidence>
<evidence type="ECO:0000313" key="9">
    <source>
        <dbReference type="Proteomes" id="UP001152320"/>
    </source>
</evidence>
<dbReference type="InterPro" id="IPR017441">
    <property type="entry name" value="Protein_kinase_ATP_BS"/>
</dbReference>
<dbReference type="Pfam" id="PF00069">
    <property type="entry name" value="Pkinase"/>
    <property type="match status" value="1"/>
</dbReference>
<comment type="caution">
    <text evidence="8">The sequence shown here is derived from an EMBL/GenBank/DDBJ whole genome shotgun (WGS) entry which is preliminary data.</text>
</comment>
<protein>
    <submittedName>
        <fullName evidence="8">Testis-specific serine/threonine-protein kinase 1</fullName>
    </submittedName>
</protein>
<evidence type="ECO:0000259" key="7">
    <source>
        <dbReference type="PROSITE" id="PS50011"/>
    </source>
</evidence>
<dbReference type="InterPro" id="IPR000719">
    <property type="entry name" value="Prot_kinase_dom"/>
</dbReference>
<dbReference type="PROSITE" id="PS50011">
    <property type="entry name" value="PROTEIN_KINASE_DOM"/>
    <property type="match status" value="1"/>
</dbReference>
<gene>
    <name evidence="8" type="ORF">HOLleu_17553</name>
</gene>
<evidence type="ECO:0000313" key="8">
    <source>
        <dbReference type="EMBL" id="KAJ8036896.1"/>
    </source>
</evidence>
<feature type="binding site" evidence="6">
    <location>
        <position position="69"/>
    </location>
    <ligand>
        <name>ATP</name>
        <dbReference type="ChEBI" id="CHEBI:30616"/>
    </ligand>
</feature>
<keyword evidence="3 6" id="KW-0547">Nucleotide-binding</keyword>
<dbReference type="SUPFAM" id="SSF56112">
    <property type="entry name" value="Protein kinase-like (PK-like)"/>
    <property type="match status" value="1"/>
</dbReference>
<feature type="domain" description="Protein kinase" evidence="7">
    <location>
        <begin position="40"/>
        <end position="294"/>
    </location>
</feature>
<dbReference type="PANTHER" id="PTHR24346:SF82">
    <property type="entry name" value="KP78A-RELATED"/>
    <property type="match status" value="1"/>
</dbReference>
<dbReference type="GO" id="GO:0005737">
    <property type="term" value="C:cytoplasm"/>
    <property type="evidence" value="ECO:0007669"/>
    <property type="project" value="TreeGrafter"/>
</dbReference>
<name>A0A9Q1C1G3_HOLLE</name>